<protein>
    <submittedName>
        <fullName evidence="1">Uncharacterized protein</fullName>
    </submittedName>
</protein>
<accession>A0A2G5ETH8</accession>
<gene>
    <name evidence="1" type="ORF">AQUCO_00400137v1</name>
</gene>
<dbReference type="InParanoid" id="A0A2G5ETH8"/>
<name>A0A2G5ETH8_AQUCA</name>
<dbReference type="EMBL" id="KZ305021">
    <property type="protein sequence ID" value="PIA59068.1"/>
    <property type="molecule type" value="Genomic_DNA"/>
</dbReference>
<proteinExistence type="predicted"/>
<keyword evidence="2" id="KW-1185">Reference proteome</keyword>
<evidence type="ECO:0000313" key="1">
    <source>
        <dbReference type="EMBL" id="PIA59068.1"/>
    </source>
</evidence>
<evidence type="ECO:0000313" key="2">
    <source>
        <dbReference type="Proteomes" id="UP000230069"/>
    </source>
</evidence>
<sequence>MSPLTGTRHSDQMSMFSQVSSPNQIFIQPLFQAHLINPSDIHQLLEASVLSPKTMLNVHLLQVITVHPL</sequence>
<dbReference type="AlphaFoldDB" id="A0A2G5ETH8"/>
<reference evidence="1 2" key="1">
    <citation type="submission" date="2017-09" db="EMBL/GenBank/DDBJ databases">
        <title>WGS assembly of Aquilegia coerulea Goldsmith.</title>
        <authorList>
            <person name="Hodges S."/>
            <person name="Kramer E."/>
            <person name="Nordborg M."/>
            <person name="Tomkins J."/>
            <person name="Borevitz J."/>
            <person name="Derieg N."/>
            <person name="Yan J."/>
            <person name="Mihaltcheva S."/>
            <person name="Hayes R.D."/>
            <person name="Rokhsar D."/>
        </authorList>
    </citation>
    <scope>NUCLEOTIDE SEQUENCE [LARGE SCALE GENOMIC DNA]</scope>
    <source>
        <strain evidence="2">cv. Goldsmith</strain>
    </source>
</reference>
<organism evidence="1 2">
    <name type="scientific">Aquilegia coerulea</name>
    <name type="common">Rocky mountain columbine</name>
    <dbReference type="NCBI Taxonomy" id="218851"/>
    <lineage>
        <taxon>Eukaryota</taxon>
        <taxon>Viridiplantae</taxon>
        <taxon>Streptophyta</taxon>
        <taxon>Embryophyta</taxon>
        <taxon>Tracheophyta</taxon>
        <taxon>Spermatophyta</taxon>
        <taxon>Magnoliopsida</taxon>
        <taxon>Ranunculales</taxon>
        <taxon>Ranunculaceae</taxon>
        <taxon>Thalictroideae</taxon>
        <taxon>Aquilegia</taxon>
    </lineage>
</organism>
<dbReference type="Proteomes" id="UP000230069">
    <property type="component" value="Unassembled WGS sequence"/>
</dbReference>